<keyword evidence="3" id="KW-1185">Reference proteome</keyword>
<gene>
    <name evidence="2" type="ORF">PVK06_017928</name>
</gene>
<proteinExistence type="predicted"/>
<feature type="compositionally biased region" description="Basic and acidic residues" evidence="1">
    <location>
        <begin position="261"/>
        <end position="272"/>
    </location>
</feature>
<feature type="compositionally biased region" description="Polar residues" evidence="1">
    <location>
        <begin position="245"/>
        <end position="260"/>
    </location>
</feature>
<dbReference type="Pfam" id="PF14223">
    <property type="entry name" value="Retrotran_gag_2"/>
    <property type="match status" value="1"/>
</dbReference>
<reference evidence="2 3" key="1">
    <citation type="submission" date="2023-03" db="EMBL/GenBank/DDBJ databases">
        <title>WGS of Gossypium arboreum.</title>
        <authorList>
            <person name="Yu D."/>
        </authorList>
    </citation>
    <scope>NUCLEOTIDE SEQUENCE [LARGE SCALE GENOMIC DNA]</scope>
    <source>
        <tissue evidence="2">Leaf</tissue>
    </source>
</reference>
<sequence length="362" mass="39972">MATNTIPDVVPVADTPPHSSSPSEAVHSHGSGSLCTPTVHYLSKHDTIKLADHNYLLWKHQLLLILEGYGLEEFVLGIVSSPSPFIIGSDGQQYENLTFLVHKKQDKFLASWLLSTVTDDILAHLTTAKTSFDIWMTIERRFSAKSTIKVSSMRHTLYSLKKASLSVKEYVSKVKCLSDTLTAAGSPISKQEQVSVILAGLSLEFESIRVFASATPLSLDLLIEMLLDCEARQLEVLTEAPCQANLASRQPGNNDSSKQSVESRHYSQDHKQGSRGQSRGWSHGRSRGQSRGWSRSRPQCQLCGKVGHLVQTCYHRFDENFFGVGSTSSISVNYHRLHGQDCSSYSPVSHCYGSCPQPSFGQ</sequence>
<name>A0ABR0Q4C1_GOSAR</name>
<dbReference type="Proteomes" id="UP001358586">
    <property type="component" value="Chromosome 5"/>
</dbReference>
<evidence type="ECO:0008006" key="4">
    <source>
        <dbReference type="Google" id="ProtNLM"/>
    </source>
</evidence>
<evidence type="ECO:0000313" key="2">
    <source>
        <dbReference type="EMBL" id="KAK5834057.1"/>
    </source>
</evidence>
<evidence type="ECO:0000256" key="1">
    <source>
        <dbReference type="SAM" id="MobiDB-lite"/>
    </source>
</evidence>
<dbReference type="SUPFAM" id="SSF57756">
    <property type="entry name" value="Retrovirus zinc finger-like domains"/>
    <property type="match status" value="1"/>
</dbReference>
<feature type="region of interest" description="Disordered" evidence="1">
    <location>
        <begin position="245"/>
        <end position="298"/>
    </location>
</feature>
<organism evidence="2 3">
    <name type="scientific">Gossypium arboreum</name>
    <name type="common">Tree cotton</name>
    <name type="synonym">Gossypium nanking</name>
    <dbReference type="NCBI Taxonomy" id="29729"/>
    <lineage>
        <taxon>Eukaryota</taxon>
        <taxon>Viridiplantae</taxon>
        <taxon>Streptophyta</taxon>
        <taxon>Embryophyta</taxon>
        <taxon>Tracheophyta</taxon>
        <taxon>Spermatophyta</taxon>
        <taxon>Magnoliopsida</taxon>
        <taxon>eudicotyledons</taxon>
        <taxon>Gunneridae</taxon>
        <taxon>Pentapetalae</taxon>
        <taxon>rosids</taxon>
        <taxon>malvids</taxon>
        <taxon>Malvales</taxon>
        <taxon>Malvaceae</taxon>
        <taxon>Malvoideae</taxon>
        <taxon>Gossypium</taxon>
    </lineage>
</organism>
<protein>
    <recommendedName>
        <fullName evidence="4">Retrovirus-related Pol polyprotein from transposon TNT 1-94</fullName>
    </recommendedName>
</protein>
<accession>A0ABR0Q4C1</accession>
<feature type="region of interest" description="Disordered" evidence="1">
    <location>
        <begin position="1"/>
        <end position="31"/>
    </location>
</feature>
<dbReference type="PANTHER" id="PTHR47481">
    <property type="match status" value="1"/>
</dbReference>
<comment type="caution">
    <text evidence="2">The sequence shown here is derived from an EMBL/GenBank/DDBJ whole genome shotgun (WGS) entry which is preliminary data.</text>
</comment>
<dbReference type="InterPro" id="IPR036875">
    <property type="entry name" value="Znf_CCHC_sf"/>
</dbReference>
<evidence type="ECO:0000313" key="3">
    <source>
        <dbReference type="Proteomes" id="UP001358586"/>
    </source>
</evidence>
<dbReference type="EMBL" id="JARKNE010000005">
    <property type="protein sequence ID" value="KAK5834057.1"/>
    <property type="molecule type" value="Genomic_DNA"/>
</dbReference>
<dbReference type="PANTHER" id="PTHR47481:SF10">
    <property type="entry name" value="COPIA-LIKE POLYPROTEIN_RETROTRANSPOSON"/>
    <property type="match status" value="1"/>
</dbReference>